<dbReference type="EMBL" id="WVUH01000324">
    <property type="protein sequence ID" value="MBO4209620.1"/>
    <property type="molecule type" value="Genomic_DNA"/>
</dbReference>
<dbReference type="Pfam" id="PF00326">
    <property type="entry name" value="Peptidase_S9"/>
    <property type="match status" value="1"/>
</dbReference>
<feature type="non-terminal residue" evidence="3">
    <location>
        <position position="1"/>
    </location>
</feature>
<dbReference type="PANTHER" id="PTHR42881">
    <property type="entry name" value="PROLYL ENDOPEPTIDASE"/>
    <property type="match status" value="1"/>
</dbReference>
<evidence type="ECO:0000313" key="4">
    <source>
        <dbReference type="Proteomes" id="UP000823521"/>
    </source>
</evidence>
<accession>A0ABS3VYK4</accession>
<dbReference type="InterPro" id="IPR002470">
    <property type="entry name" value="Peptidase_S9A"/>
</dbReference>
<sequence length="253" mass="26386">DAGETGGAGHGRRPCILHGYGGFGVSIPPSYNPLALAWVAAGGTFVIAQVRGGGERGARWHRAGTRAGKQRVVEDFHAAARTLIEQGLTSADRLAVFGGSNGGLLVAAAAVQRPELFAAVVSASPLLDMVRYERSGLGAAWRSEYGSADEPDELAWLLALSPYHRVQPGVAYPAALFSVAAGDVRVDPFHARKMCAALQWATVGARPVLLRTDPEAGHARRAVSSSVTMNAEVLAFCADQTGLRAEVDVSGSS</sequence>
<keyword evidence="1" id="KW-0378">Hydrolase</keyword>
<dbReference type="InterPro" id="IPR051167">
    <property type="entry name" value="Prolyl_oligopep/macrocyclase"/>
</dbReference>
<dbReference type="PROSITE" id="PS00708">
    <property type="entry name" value="PRO_ENDOPEP_SER"/>
    <property type="match status" value="1"/>
</dbReference>
<dbReference type="PRINTS" id="PR00862">
    <property type="entry name" value="PROLIGOPTASE"/>
</dbReference>
<gene>
    <name evidence="3" type="ORF">GSF22_27055</name>
</gene>
<dbReference type="Proteomes" id="UP000823521">
    <property type="component" value="Unassembled WGS sequence"/>
</dbReference>
<dbReference type="InterPro" id="IPR002471">
    <property type="entry name" value="Pept_S9_AS"/>
</dbReference>
<dbReference type="InterPro" id="IPR029058">
    <property type="entry name" value="AB_hydrolase_fold"/>
</dbReference>
<dbReference type="PANTHER" id="PTHR42881:SF13">
    <property type="entry name" value="PROLYL ENDOPEPTIDASE"/>
    <property type="match status" value="1"/>
</dbReference>
<evidence type="ECO:0000313" key="3">
    <source>
        <dbReference type="EMBL" id="MBO4209620.1"/>
    </source>
</evidence>
<feature type="domain" description="Peptidase S9 prolyl oligopeptidase catalytic" evidence="2">
    <location>
        <begin position="36"/>
        <end position="242"/>
    </location>
</feature>
<dbReference type="InterPro" id="IPR001375">
    <property type="entry name" value="Peptidase_S9_cat"/>
</dbReference>
<comment type="caution">
    <text evidence="3">The sequence shown here is derived from an EMBL/GenBank/DDBJ whole genome shotgun (WGS) entry which is preliminary data.</text>
</comment>
<name>A0ABS3VYK4_MICEH</name>
<reference evidence="3 4" key="1">
    <citation type="submission" date="2019-12" db="EMBL/GenBank/DDBJ databases">
        <title>Whole genome sequencing of endophytic Actinobacterium Micromonospora sp. MPMI6T.</title>
        <authorList>
            <person name="Evv R."/>
            <person name="Podile A.R."/>
        </authorList>
    </citation>
    <scope>NUCLEOTIDE SEQUENCE [LARGE SCALE GENOMIC DNA]</scope>
    <source>
        <strain evidence="3 4">MPMI6</strain>
    </source>
</reference>
<keyword evidence="4" id="KW-1185">Reference proteome</keyword>
<organism evidence="3 4">
    <name type="scientific">Micromonospora echinofusca</name>
    <dbReference type="NCBI Taxonomy" id="47858"/>
    <lineage>
        <taxon>Bacteria</taxon>
        <taxon>Bacillati</taxon>
        <taxon>Actinomycetota</taxon>
        <taxon>Actinomycetes</taxon>
        <taxon>Micromonosporales</taxon>
        <taxon>Micromonosporaceae</taxon>
        <taxon>Micromonospora</taxon>
    </lineage>
</organism>
<dbReference type="Gene3D" id="3.40.50.1820">
    <property type="entry name" value="alpha/beta hydrolase"/>
    <property type="match status" value="1"/>
</dbReference>
<proteinExistence type="predicted"/>
<evidence type="ECO:0000259" key="2">
    <source>
        <dbReference type="Pfam" id="PF00326"/>
    </source>
</evidence>
<evidence type="ECO:0000256" key="1">
    <source>
        <dbReference type="ARBA" id="ARBA00022801"/>
    </source>
</evidence>
<dbReference type="RefSeq" id="WP_208816580.1">
    <property type="nucleotide sequence ID" value="NZ_WVUH01000324.1"/>
</dbReference>
<dbReference type="SUPFAM" id="SSF53474">
    <property type="entry name" value="alpha/beta-Hydrolases"/>
    <property type="match status" value="1"/>
</dbReference>
<protein>
    <submittedName>
        <fullName evidence="3">Prolyl oligopeptidase family serine peptidase</fullName>
    </submittedName>
</protein>